<organism evidence="1 2">
    <name type="scientific">Streptomyces lividans 1326</name>
    <dbReference type="NCBI Taxonomy" id="1200984"/>
    <lineage>
        <taxon>Bacteria</taxon>
        <taxon>Bacillati</taxon>
        <taxon>Actinomycetota</taxon>
        <taxon>Actinomycetes</taxon>
        <taxon>Kitasatosporales</taxon>
        <taxon>Streptomycetaceae</taxon>
        <taxon>Streptomyces</taxon>
    </lineage>
</organism>
<sequence>MVRPGARRRRRHESFPPHAGQACFVASFACTGPPRPSRTYQWWVTVTTACTPYIDMEW</sequence>
<dbReference type="PROSITE" id="PS51257">
    <property type="entry name" value="PROKAR_LIPOPROTEIN"/>
    <property type="match status" value="1"/>
</dbReference>
<proteinExistence type="predicted"/>
<gene>
    <name evidence="1" type="ORF">SLI_3186</name>
</gene>
<reference evidence="2" key="1">
    <citation type="journal article" date="2013" name="Genome Biol. Evol.">
        <title>The genome sequence of Streptomyces lividans 66 reveals a novel tRNA-dependent peptide biosynthetic system within a metal-related genomic island.</title>
        <authorList>
            <person name="Cruz-Morales P."/>
            <person name="Vijgenboom E."/>
            <person name="Iruegas-Bocardo F."/>
            <person name="Girard G."/>
            <person name="Yanez-Guerra L.A."/>
            <person name="Ramos-Aboites H.E."/>
            <person name="Pernodet J.L."/>
            <person name="Anne J."/>
            <person name="van Wezel G.P."/>
            <person name="Barona-Gomez F."/>
        </authorList>
    </citation>
    <scope>NUCLEOTIDE SEQUENCE [LARGE SCALE GENOMIC DNA]</scope>
    <source>
        <strain evidence="2">1326</strain>
    </source>
</reference>
<evidence type="ECO:0000313" key="2">
    <source>
        <dbReference type="Proteomes" id="UP000014062"/>
    </source>
</evidence>
<accession>A0A7U9DPR9</accession>
<dbReference type="Proteomes" id="UP000014062">
    <property type="component" value="Chromosome"/>
</dbReference>
<protein>
    <submittedName>
        <fullName evidence="1">Uncharacterized protein</fullName>
    </submittedName>
</protein>
<dbReference type="AlphaFoldDB" id="A0A7U9DPR9"/>
<dbReference type="EMBL" id="CM001889">
    <property type="protein sequence ID" value="EOY47899.1"/>
    <property type="molecule type" value="Genomic_DNA"/>
</dbReference>
<name>A0A7U9DPR9_STRLI</name>
<evidence type="ECO:0000313" key="1">
    <source>
        <dbReference type="EMBL" id="EOY47899.1"/>
    </source>
</evidence>